<sequence length="255" mass="28374">MLTISPCCCRCAGRRYARRAALAVPAAAMLAATLWPGSPECYLTVARAAAVLTISPCCCRCAGRRYARRAALAVPAAAILAATLWPGSPECYLTVARAAAVLTISPCCCRCAGRRNVRRAALAVPAAAMLAALRSLCRLPLCSSCCSRCPRYHYARQIEFKARQLVDDYRAYWEDCRAYMQYPPRLFVIMRGLPGSGKTTFAQEYFNIWRHNAPEEPRPNNEVDTVDELHIDNELTTVNMPRAYIVTLEEFMRDH</sequence>
<keyword evidence="1" id="KW-0812">Transmembrane</keyword>
<dbReference type="Gene3D" id="3.40.50.300">
    <property type="entry name" value="P-loop containing nucleotide triphosphate hydrolases"/>
    <property type="match status" value="1"/>
</dbReference>
<dbReference type="KEGG" id="psoj:PHYSODRAFT_328256"/>
<accession>G4Z3N6</accession>
<reference evidence="2 3" key="1">
    <citation type="journal article" date="2006" name="Science">
        <title>Phytophthora genome sequences uncover evolutionary origins and mechanisms of pathogenesis.</title>
        <authorList>
            <person name="Tyler B.M."/>
            <person name="Tripathy S."/>
            <person name="Zhang X."/>
            <person name="Dehal P."/>
            <person name="Jiang R.H."/>
            <person name="Aerts A."/>
            <person name="Arredondo F.D."/>
            <person name="Baxter L."/>
            <person name="Bensasson D."/>
            <person name="Beynon J.L."/>
            <person name="Chapman J."/>
            <person name="Damasceno C.M."/>
            <person name="Dorrance A.E."/>
            <person name="Dou D."/>
            <person name="Dickerman A.W."/>
            <person name="Dubchak I.L."/>
            <person name="Garbelotto M."/>
            <person name="Gijzen M."/>
            <person name="Gordon S.G."/>
            <person name="Govers F."/>
            <person name="Grunwald N.J."/>
            <person name="Huang W."/>
            <person name="Ivors K.L."/>
            <person name="Jones R.W."/>
            <person name="Kamoun S."/>
            <person name="Krampis K."/>
            <person name="Lamour K.H."/>
            <person name="Lee M.K."/>
            <person name="McDonald W.H."/>
            <person name="Medina M."/>
            <person name="Meijer H.J."/>
            <person name="Nordberg E.K."/>
            <person name="Maclean D.J."/>
            <person name="Ospina-Giraldo M.D."/>
            <person name="Morris P.F."/>
            <person name="Phuntumart V."/>
            <person name="Putnam N.H."/>
            <person name="Rash S."/>
            <person name="Rose J.K."/>
            <person name="Sakihama Y."/>
            <person name="Salamov A.A."/>
            <person name="Savidor A."/>
            <person name="Scheuring C.F."/>
            <person name="Smith B.M."/>
            <person name="Sobral B.W."/>
            <person name="Terry A."/>
            <person name="Torto-Alalibo T.A."/>
            <person name="Win J."/>
            <person name="Xu Z."/>
            <person name="Zhang H."/>
            <person name="Grigoriev I.V."/>
            <person name="Rokhsar D.S."/>
            <person name="Boore J.L."/>
        </authorList>
    </citation>
    <scope>NUCLEOTIDE SEQUENCE [LARGE SCALE GENOMIC DNA]</scope>
    <source>
        <strain evidence="2 3">P6497</strain>
    </source>
</reference>
<evidence type="ECO:0000256" key="1">
    <source>
        <dbReference type="SAM" id="Phobius"/>
    </source>
</evidence>
<dbReference type="AlphaFoldDB" id="G4Z3N6"/>
<protein>
    <submittedName>
        <fullName evidence="2">Uncharacterized protein</fullName>
    </submittedName>
</protein>
<dbReference type="GeneID" id="20645764"/>
<name>G4Z3N6_PHYSP</name>
<keyword evidence="1" id="KW-0472">Membrane</keyword>
<keyword evidence="3" id="KW-1185">Reference proteome</keyword>
<dbReference type="InParanoid" id="G4Z3N6"/>
<dbReference type="Proteomes" id="UP000002640">
    <property type="component" value="Unassembled WGS sequence"/>
</dbReference>
<organism evidence="2 3">
    <name type="scientific">Phytophthora sojae (strain P6497)</name>
    <name type="common">Soybean stem and root rot agent</name>
    <name type="synonym">Phytophthora megasperma f. sp. glycines</name>
    <dbReference type="NCBI Taxonomy" id="1094619"/>
    <lineage>
        <taxon>Eukaryota</taxon>
        <taxon>Sar</taxon>
        <taxon>Stramenopiles</taxon>
        <taxon>Oomycota</taxon>
        <taxon>Peronosporomycetes</taxon>
        <taxon>Peronosporales</taxon>
        <taxon>Peronosporaceae</taxon>
        <taxon>Phytophthora</taxon>
    </lineage>
</organism>
<dbReference type="RefSeq" id="XP_009522822.1">
    <property type="nucleotide sequence ID" value="XM_009524527.1"/>
</dbReference>
<proteinExistence type="predicted"/>
<dbReference type="InterPro" id="IPR027417">
    <property type="entry name" value="P-loop_NTPase"/>
</dbReference>
<evidence type="ECO:0000313" key="3">
    <source>
        <dbReference type="Proteomes" id="UP000002640"/>
    </source>
</evidence>
<gene>
    <name evidence="2" type="ORF">PHYSODRAFT_328256</name>
</gene>
<evidence type="ECO:0000313" key="2">
    <source>
        <dbReference type="EMBL" id="EGZ20105.1"/>
    </source>
</evidence>
<dbReference type="EMBL" id="JH159153">
    <property type="protein sequence ID" value="EGZ20105.1"/>
    <property type="molecule type" value="Genomic_DNA"/>
</dbReference>
<dbReference type="SUPFAM" id="SSF52540">
    <property type="entry name" value="P-loop containing nucleoside triphosphate hydrolases"/>
    <property type="match status" value="1"/>
</dbReference>
<feature type="transmembrane region" description="Helical" evidence="1">
    <location>
        <begin position="20"/>
        <end position="38"/>
    </location>
</feature>
<keyword evidence="1" id="KW-1133">Transmembrane helix</keyword>